<feature type="active site" description="Nucleophile" evidence="5">
    <location>
        <position position="38"/>
    </location>
</feature>
<evidence type="ECO:0000256" key="4">
    <source>
        <dbReference type="ARBA" id="ARBA00023235"/>
    </source>
</evidence>
<dbReference type="InterPro" id="IPR002501">
    <property type="entry name" value="PsdUridine_synth_N"/>
</dbReference>
<comment type="catalytic activity">
    <reaction evidence="1 5">
        <text>uridine(55) in tRNA = pseudouridine(55) in tRNA</text>
        <dbReference type="Rhea" id="RHEA:42532"/>
        <dbReference type="Rhea" id="RHEA-COMP:10101"/>
        <dbReference type="Rhea" id="RHEA-COMP:10102"/>
        <dbReference type="ChEBI" id="CHEBI:65314"/>
        <dbReference type="ChEBI" id="CHEBI:65315"/>
        <dbReference type="EC" id="5.4.99.25"/>
    </reaction>
</comment>
<dbReference type="InterPro" id="IPR014780">
    <property type="entry name" value="tRNA_psdUridine_synth_TruB"/>
</dbReference>
<dbReference type="EMBL" id="MFES01000038">
    <property type="protein sequence ID" value="OGE84659.1"/>
    <property type="molecule type" value="Genomic_DNA"/>
</dbReference>
<protein>
    <recommendedName>
        <fullName evidence="5">tRNA pseudouridine synthase B</fullName>
        <ecNumber evidence="5">5.4.99.25</ecNumber>
    </recommendedName>
    <alternativeName>
        <fullName evidence="5">tRNA pseudouridine(55) synthase</fullName>
        <shortName evidence="5">Psi55 synthase</shortName>
    </alternativeName>
    <alternativeName>
        <fullName evidence="5">tRNA pseudouridylate synthase</fullName>
    </alternativeName>
    <alternativeName>
        <fullName evidence="5">tRNA-uridine isomerase</fullName>
    </alternativeName>
</protein>
<evidence type="ECO:0000256" key="3">
    <source>
        <dbReference type="ARBA" id="ARBA00022694"/>
    </source>
</evidence>
<dbReference type="PANTHER" id="PTHR13767">
    <property type="entry name" value="TRNA-PSEUDOURIDINE SYNTHASE"/>
    <property type="match status" value="1"/>
</dbReference>
<dbReference type="STRING" id="1817832.A3J48_03710"/>
<evidence type="ECO:0000256" key="2">
    <source>
        <dbReference type="ARBA" id="ARBA00005642"/>
    </source>
</evidence>
<feature type="domain" description="Pseudouridine synthase II N-terminal" evidence="6">
    <location>
        <begin position="23"/>
        <end position="171"/>
    </location>
</feature>
<evidence type="ECO:0000313" key="7">
    <source>
        <dbReference type="EMBL" id="OGE84659.1"/>
    </source>
</evidence>
<dbReference type="SUPFAM" id="SSF55120">
    <property type="entry name" value="Pseudouridine synthase"/>
    <property type="match status" value="1"/>
</dbReference>
<proteinExistence type="inferred from homology"/>
<name>A0A1F5P418_9BACT</name>
<dbReference type="Gene3D" id="3.30.2350.10">
    <property type="entry name" value="Pseudouridine synthase"/>
    <property type="match status" value="1"/>
</dbReference>
<dbReference type="Proteomes" id="UP000176786">
    <property type="component" value="Unassembled WGS sequence"/>
</dbReference>
<comment type="similarity">
    <text evidence="2 5">Belongs to the pseudouridine synthase TruB family. Type 1 subfamily.</text>
</comment>
<sequence length="224" mass="24798">MQGFYLINKPAGPTSHDVVDRLREITGEKTIGHAGTLDPQACGLLIIAVGREYTKQIAKFVGMDKEYEAEITFGKTSTTYDAEGKLTEVSGQAPSKEQIEQVLKSLEGEVMQTPPIFSAKRVKGKKAYQLAREGKPVDLEPVRVTIYYIKLIKYKYPKLEILTKVSSGTYIRALANEIGLTLNVGGYLTALKRTKVGEFYLKDAIDLDHITATEDLVKVKIEAP</sequence>
<reference evidence="7 8" key="1">
    <citation type="journal article" date="2016" name="Nat. Commun.">
        <title>Thousands of microbial genomes shed light on interconnected biogeochemical processes in an aquifer system.</title>
        <authorList>
            <person name="Anantharaman K."/>
            <person name="Brown C.T."/>
            <person name="Hug L.A."/>
            <person name="Sharon I."/>
            <person name="Castelle C.J."/>
            <person name="Probst A.J."/>
            <person name="Thomas B.C."/>
            <person name="Singh A."/>
            <person name="Wilkins M.J."/>
            <person name="Karaoz U."/>
            <person name="Brodie E.L."/>
            <person name="Williams K.H."/>
            <person name="Hubbard S.S."/>
            <person name="Banfield J.F."/>
        </authorList>
    </citation>
    <scope>NUCLEOTIDE SEQUENCE [LARGE SCALE GENOMIC DNA]</scope>
</reference>
<comment type="caution">
    <text evidence="7">The sequence shown here is derived from an EMBL/GenBank/DDBJ whole genome shotgun (WGS) entry which is preliminary data.</text>
</comment>
<dbReference type="NCBIfam" id="TIGR00431">
    <property type="entry name" value="TruB"/>
    <property type="match status" value="1"/>
</dbReference>
<dbReference type="GO" id="GO:0160148">
    <property type="term" value="F:tRNA pseudouridine(55) synthase activity"/>
    <property type="evidence" value="ECO:0007669"/>
    <property type="project" value="UniProtKB-EC"/>
</dbReference>
<dbReference type="PANTHER" id="PTHR13767:SF2">
    <property type="entry name" value="PSEUDOURIDYLATE SYNTHASE TRUB1"/>
    <property type="match status" value="1"/>
</dbReference>
<dbReference type="AlphaFoldDB" id="A0A1F5P418"/>
<evidence type="ECO:0000259" key="6">
    <source>
        <dbReference type="Pfam" id="PF01509"/>
    </source>
</evidence>
<evidence type="ECO:0000256" key="5">
    <source>
        <dbReference type="HAMAP-Rule" id="MF_01080"/>
    </source>
</evidence>
<dbReference type="EC" id="5.4.99.25" evidence="5"/>
<keyword evidence="3 5" id="KW-0819">tRNA processing</keyword>
<organism evidence="7 8">
    <name type="scientific">Candidatus Doudnabacteria bacterium RIFCSPHIGHO2_02_FULL_46_11</name>
    <dbReference type="NCBI Taxonomy" id="1817832"/>
    <lineage>
        <taxon>Bacteria</taxon>
        <taxon>Candidatus Doudnaibacteriota</taxon>
    </lineage>
</organism>
<dbReference type="CDD" id="cd02573">
    <property type="entry name" value="PseudoU_synth_EcTruB"/>
    <property type="match status" value="1"/>
</dbReference>
<keyword evidence="4 5" id="KW-0413">Isomerase</keyword>
<evidence type="ECO:0000256" key="1">
    <source>
        <dbReference type="ARBA" id="ARBA00000385"/>
    </source>
</evidence>
<dbReference type="GO" id="GO:1990481">
    <property type="term" value="P:mRNA pseudouridine synthesis"/>
    <property type="evidence" value="ECO:0007669"/>
    <property type="project" value="TreeGrafter"/>
</dbReference>
<gene>
    <name evidence="5" type="primary">truB</name>
    <name evidence="7" type="ORF">A3J48_03710</name>
</gene>
<dbReference type="GO" id="GO:0031119">
    <property type="term" value="P:tRNA pseudouridine synthesis"/>
    <property type="evidence" value="ECO:0007669"/>
    <property type="project" value="UniProtKB-UniRule"/>
</dbReference>
<comment type="function">
    <text evidence="5">Responsible for synthesis of pseudouridine from uracil-55 in the psi GC loop of transfer RNAs.</text>
</comment>
<dbReference type="Pfam" id="PF01509">
    <property type="entry name" value="TruB_N"/>
    <property type="match status" value="1"/>
</dbReference>
<dbReference type="InterPro" id="IPR020103">
    <property type="entry name" value="PsdUridine_synth_cat_dom_sf"/>
</dbReference>
<dbReference type="HAMAP" id="MF_01080">
    <property type="entry name" value="TruB_bact"/>
    <property type="match status" value="1"/>
</dbReference>
<evidence type="ECO:0000313" key="8">
    <source>
        <dbReference type="Proteomes" id="UP000176786"/>
    </source>
</evidence>
<dbReference type="GO" id="GO:0003723">
    <property type="term" value="F:RNA binding"/>
    <property type="evidence" value="ECO:0007669"/>
    <property type="project" value="InterPro"/>
</dbReference>
<accession>A0A1F5P418</accession>